<dbReference type="InterPro" id="IPR045584">
    <property type="entry name" value="Pilin-like"/>
</dbReference>
<evidence type="ECO:0000256" key="1">
    <source>
        <dbReference type="SAM" id="Phobius"/>
    </source>
</evidence>
<dbReference type="Proteomes" id="UP000751518">
    <property type="component" value="Unassembled WGS sequence"/>
</dbReference>
<evidence type="ECO:0000313" key="2">
    <source>
        <dbReference type="EMBL" id="MCA9392371.1"/>
    </source>
</evidence>
<keyword evidence="1" id="KW-0472">Membrane</keyword>
<comment type="caution">
    <text evidence="2">The sequence shown here is derived from an EMBL/GenBank/DDBJ whole genome shotgun (WGS) entry which is preliminary data.</text>
</comment>
<evidence type="ECO:0000313" key="3">
    <source>
        <dbReference type="Proteomes" id="UP000751518"/>
    </source>
</evidence>
<gene>
    <name evidence="2" type="ORF">KC614_04200</name>
</gene>
<sequence>MVDKPFPRSSGLTLIELLVVIAVLGMLASVLFVVIDPSRRIAAAINAKQIQYASSIQGALEQLITINQGVLCNNNTGVDDPLACEESVQYVGNNPGSATRSDLSDMLKSNGVLKSIPAPQLTKGGFPCDNTQPDLGFYVETLDLNSDNEYTNYRIYVCMDWTTAQFDNYFDRYQTTGEYADCGSSGSPRLIPGSGPASNQAVLCYMSTNDKPPVAVP</sequence>
<dbReference type="AlphaFoldDB" id="A0A955LL56"/>
<proteinExistence type="predicted"/>
<protein>
    <submittedName>
        <fullName evidence="2">Type II secretion system protein</fullName>
    </submittedName>
</protein>
<dbReference type="Gene3D" id="3.30.700.10">
    <property type="entry name" value="Glycoprotein, Type 4 Pilin"/>
    <property type="match status" value="1"/>
</dbReference>
<name>A0A955LL56_UNCKA</name>
<organism evidence="2 3">
    <name type="scientific">candidate division WWE3 bacterium</name>
    <dbReference type="NCBI Taxonomy" id="2053526"/>
    <lineage>
        <taxon>Bacteria</taxon>
        <taxon>Katanobacteria</taxon>
    </lineage>
</organism>
<dbReference type="EMBL" id="JAGQKZ010000044">
    <property type="protein sequence ID" value="MCA9392371.1"/>
    <property type="molecule type" value="Genomic_DNA"/>
</dbReference>
<dbReference type="InterPro" id="IPR012902">
    <property type="entry name" value="N_methyl_site"/>
</dbReference>
<keyword evidence="1" id="KW-0812">Transmembrane</keyword>
<reference evidence="2" key="2">
    <citation type="journal article" date="2021" name="Microbiome">
        <title>Successional dynamics and alternative stable states in a saline activated sludge microbial community over 9 years.</title>
        <authorList>
            <person name="Wang Y."/>
            <person name="Ye J."/>
            <person name="Ju F."/>
            <person name="Liu L."/>
            <person name="Boyd J.A."/>
            <person name="Deng Y."/>
            <person name="Parks D.H."/>
            <person name="Jiang X."/>
            <person name="Yin X."/>
            <person name="Woodcroft B.J."/>
            <person name="Tyson G.W."/>
            <person name="Hugenholtz P."/>
            <person name="Polz M.F."/>
            <person name="Zhang T."/>
        </authorList>
    </citation>
    <scope>NUCLEOTIDE SEQUENCE</scope>
    <source>
        <strain evidence="2">HKST-UBA03</strain>
    </source>
</reference>
<dbReference type="SUPFAM" id="SSF54523">
    <property type="entry name" value="Pili subunits"/>
    <property type="match status" value="1"/>
</dbReference>
<dbReference type="NCBIfam" id="TIGR02532">
    <property type="entry name" value="IV_pilin_GFxxxE"/>
    <property type="match status" value="1"/>
</dbReference>
<dbReference type="PROSITE" id="PS00409">
    <property type="entry name" value="PROKAR_NTER_METHYL"/>
    <property type="match status" value="1"/>
</dbReference>
<feature type="transmembrane region" description="Helical" evidence="1">
    <location>
        <begin position="12"/>
        <end position="35"/>
    </location>
</feature>
<reference evidence="2" key="1">
    <citation type="submission" date="2020-04" db="EMBL/GenBank/DDBJ databases">
        <authorList>
            <person name="Zhang T."/>
        </authorList>
    </citation>
    <scope>NUCLEOTIDE SEQUENCE</scope>
    <source>
        <strain evidence="2">HKST-UBA03</strain>
    </source>
</reference>
<keyword evidence="1" id="KW-1133">Transmembrane helix</keyword>
<accession>A0A955LL56</accession>
<dbReference type="Pfam" id="PF07963">
    <property type="entry name" value="N_methyl"/>
    <property type="match status" value="1"/>
</dbReference>